<name>A0A919YSV0_9BACL</name>
<evidence type="ECO:0000313" key="1">
    <source>
        <dbReference type="EMBL" id="GIP17776.1"/>
    </source>
</evidence>
<proteinExistence type="predicted"/>
<evidence type="ECO:0000313" key="2">
    <source>
        <dbReference type="Proteomes" id="UP000683139"/>
    </source>
</evidence>
<reference evidence="1" key="1">
    <citation type="submission" date="2021-03" db="EMBL/GenBank/DDBJ databases">
        <title>Antimicrobial resistance genes in bacteria isolated from Japanese honey, and their potential for conferring macrolide and lincosamide resistance in the American foulbrood pathogen Paenibacillus larvae.</title>
        <authorList>
            <person name="Okamoto M."/>
            <person name="Kumagai M."/>
            <person name="Kanamori H."/>
            <person name="Takamatsu D."/>
        </authorList>
    </citation>
    <scope>NUCLEOTIDE SEQUENCE</scope>
    <source>
        <strain evidence="1">J40TS1</strain>
    </source>
</reference>
<protein>
    <submittedName>
        <fullName evidence="1">Uncharacterized protein</fullName>
    </submittedName>
</protein>
<comment type="caution">
    <text evidence="1">The sequence shown here is derived from an EMBL/GenBank/DDBJ whole genome shotgun (WGS) entry which is preliminary data.</text>
</comment>
<gene>
    <name evidence="1" type="ORF">J40TS1_34180</name>
</gene>
<dbReference type="AlphaFoldDB" id="A0A919YSV0"/>
<organism evidence="1 2">
    <name type="scientific">Paenibacillus montaniterrae</name>
    <dbReference type="NCBI Taxonomy" id="429341"/>
    <lineage>
        <taxon>Bacteria</taxon>
        <taxon>Bacillati</taxon>
        <taxon>Bacillota</taxon>
        <taxon>Bacilli</taxon>
        <taxon>Bacillales</taxon>
        <taxon>Paenibacillaceae</taxon>
        <taxon>Paenibacillus</taxon>
    </lineage>
</organism>
<dbReference type="Proteomes" id="UP000683139">
    <property type="component" value="Unassembled WGS sequence"/>
</dbReference>
<dbReference type="EMBL" id="BOSE01000006">
    <property type="protein sequence ID" value="GIP17776.1"/>
    <property type="molecule type" value="Genomic_DNA"/>
</dbReference>
<accession>A0A919YSV0</accession>
<keyword evidence="2" id="KW-1185">Reference proteome</keyword>
<sequence>MLNSEGLSSKEFAELRDAVDRFLKATKYSNTKIRTRRDLISWNQNELDGIGRAVLVMDEMHDCFKSPPGAK</sequence>